<feature type="domain" description="ABC transporter" evidence="4">
    <location>
        <begin position="2"/>
        <end position="223"/>
    </location>
</feature>
<dbReference type="SUPFAM" id="SSF52540">
    <property type="entry name" value="P-loop containing nucleoside triphosphate hydrolases"/>
    <property type="match status" value="1"/>
</dbReference>
<dbReference type="CDD" id="cd03255">
    <property type="entry name" value="ABC_MJ0796_LolCDE_FtsE"/>
    <property type="match status" value="1"/>
</dbReference>
<evidence type="ECO:0000259" key="4">
    <source>
        <dbReference type="PROSITE" id="PS50893"/>
    </source>
</evidence>
<dbReference type="GO" id="GO:0016887">
    <property type="term" value="F:ATP hydrolysis activity"/>
    <property type="evidence" value="ECO:0007669"/>
    <property type="project" value="InterPro"/>
</dbReference>
<accession>A0A6I3M4Z3</accession>
<dbReference type="EMBL" id="WMLB01000006">
    <property type="protein sequence ID" value="MTH67162.1"/>
    <property type="molecule type" value="Genomic_DNA"/>
</dbReference>
<dbReference type="Gene3D" id="3.40.50.300">
    <property type="entry name" value="P-loop containing nucleotide triphosphate hydrolases"/>
    <property type="match status" value="1"/>
</dbReference>
<gene>
    <name evidence="5" type="ORF">GJ743_02085</name>
</gene>
<keyword evidence="6" id="KW-1185">Reference proteome</keyword>
<dbReference type="SMART" id="SM00382">
    <property type="entry name" value="AAA"/>
    <property type="match status" value="1"/>
</dbReference>
<comment type="caution">
    <text evidence="5">The sequence shown here is derived from an EMBL/GenBank/DDBJ whole genome shotgun (WGS) entry which is preliminary data.</text>
</comment>
<dbReference type="OrthoDB" id="9802264at2"/>
<reference evidence="5 6" key="1">
    <citation type="submission" date="2019-11" db="EMBL/GenBank/DDBJ databases">
        <title>Agromyces kandeliae sp. nov., isolated from mangrove soil.</title>
        <authorList>
            <person name="Wang R."/>
        </authorList>
    </citation>
    <scope>NUCLEOTIDE SEQUENCE [LARGE SCALE GENOMIC DNA]</scope>
    <source>
        <strain evidence="5 6">JCM 11433</strain>
    </source>
</reference>
<protein>
    <submittedName>
        <fullName evidence="5">ATP-binding cassette domain-containing protein</fullName>
    </submittedName>
</protein>
<evidence type="ECO:0000313" key="6">
    <source>
        <dbReference type="Proteomes" id="UP000433071"/>
    </source>
</evidence>
<dbReference type="InterPro" id="IPR027417">
    <property type="entry name" value="P-loop_NTPase"/>
</dbReference>
<keyword evidence="2" id="KW-0547">Nucleotide-binding</keyword>
<dbReference type="PANTHER" id="PTHR24220:SF86">
    <property type="entry name" value="ABC TRANSPORTER ABCH.1"/>
    <property type="match status" value="1"/>
</dbReference>
<dbReference type="InterPro" id="IPR015854">
    <property type="entry name" value="ABC_transpr_LolD-like"/>
</dbReference>
<sequence>MYTLENVTKTYRQKERTIHALKDVSLTIPTGQLVAIQGPTGGGKSTLLQMLGALDRPTSGRISLGEADLSGMPDAKLGRIRATEIGFVFQGFNLIPTLTAQENVETALEPLGVPAEERRRRATEALVSVGLGDRAHHVPSELSGGQQQRVAIARALVKEPDVLLADEPTGNLDEQTRDEIMALLEGLHRDRGLTLVIVTHDSAVARRAERRLHLKHGTVTERA</sequence>
<evidence type="ECO:0000256" key="3">
    <source>
        <dbReference type="ARBA" id="ARBA00022840"/>
    </source>
</evidence>
<dbReference type="RefSeq" id="WP_155050261.1">
    <property type="nucleotide sequence ID" value="NZ_BAAAIB010000006.1"/>
</dbReference>
<dbReference type="AlphaFoldDB" id="A0A6I3M4Z3"/>
<keyword evidence="1" id="KW-0813">Transport</keyword>
<proteinExistence type="predicted"/>
<dbReference type="PANTHER" id="PTHR24220">
    <property type="entry name" value="IMPORT ATP-BINDING PROTEIN"/>
    <property type="match status" value="1"/>
</dbReference>
<organism evidence="5 6">
    <name type="scientific">Agromyces bracchium</name>
    <dbReference type="NCBI Taxonomy" id="88376"/>
    <lineage>
        <taxon>Bacteria</taxon>
        <taxon>Bacillati</taxon>
        <taxon>Actinomycetota</taxon>
        <taxon>Actinomycetes</taxon>
        <taxon>Micrococcales</taxon>
        <taxon>Microbacteriaceae</taxon>
        <taxon>Agromyces</taxon>
    </lineage>
</organism>
<keyword evidence="3 5" id="KW-0067">ATP-binding</keyword>
<evidence type="ECO:0000256" key="1">
    <source>
        <dbReference type="ARBA" id="ARBA00022448"/>
    </source>
</evidence>
<dbReference type="GO" id="GO:0005886">
    <property type="term" value="C:plasma membrane"/>
    <property type="evidence" value="ECO:0007669"/>
    <property type="project" value="TreeGrafter"/>
</dbReference>
<dbReference type="Proteomes" id="UP000433071">
    <property type="component" value="Unassembled WGS sequence"/>
</dbReference>
<dbReference type="InterPro" id="IPR017871">
    <property type="entry name" value="ABC_transporter-like_CS"/>
</dbReference>
<dbReference type="GO" id="GO:0022857">
    <property type="term" value="F:transmembrane transporter activity"/>
    <property type="evidence" value="ECO:0007669"/>
    <property type="project" value="TreeGrafter"/>
</dbReference>
<dbReference type="PROSITE" id="PS00211">
    <property type="entry name" value="ABC_TRANSPORTER_1"/>
    <property type="match status" value="1"/>
</dbReference>
<dbReference type="GO" id="GO:0005524">
    <property type="term" value="F:ATP binding"/>
    <property type="evidence" value="ECO:0007669"/>
    <property type="project" value="UniProtKB-KW"/>
</dbReference>
<dbReference type="InterPro" id="IPR017911">
    <property type="entry name" value="MacB-like_ATP-bd"/>
</dbReference>
<evidence type="ECO:0000256" key="2">
    <source>
        <dbReference type="ARBA" id="ARBA00022741"/>
    </source>
</evidence>
<evidence type="ECO:0000313" key="5">
    <source>
        <dbReference type="EMBL" id="MTH67162.1"/>
    </source>
</evidence>
<dbReference type="PROSITE" id="PS50893">
    <property type="entry name" value="ABC_TRANSPORTER_2"/>
    <property type="match status" value="1"/>
</dbReference>
<dbReference type="GO" id="GO:0098796">
    <property type="term" value="C:membrane protein complex"/>
    <property type="evidence" value="ECO:0007669"/>
    <property type="project" value="UniProtKB-ARBA"/>
</dbReference>
<dbReference type="InterPro" id="IPR003593">
    <property type="entry name" value="AAA+_ATPase"/>
</dbReference>
<name>A0A6I3M4Z3_9MICO</name>
<dbReference type="Pfam" id="PF00005">
    <property type="entry name" value="ABC_tran"/>
    <property type="match status" value="1"/>
</dbReference>
<dbReference type="InterPro" id="IPR003439">
    <property type="entry name" value="ABC_transporter-like_ATP-bd"/>
</dbReference>
<dbReference type="FunFam" id="3.40.50.300:FF:000032">
    <property type="entry name" value="Export ABC transporter ATP-binding protein"/>
    <property type="match status" value="1"/>
</dbReference>